<dbReference type="PATRIC" id="fig|29422.6.peg.246"/>
<feature type="coiled-coil region" evidence="1">
    <location>
        <begin position="34"/>
        <end position="103"/>
    </location>
</feature>
<dbReference type="AlphaFoldDB" id="A0A0W0SUF6"/>
<proteinExistence type="predicted"/>
<dbReference type="Proteomes" id="UP000054742">
    <property type="component" value="Unassembled WGS sequence"/>
</dbReference>
<comment type="caution">
    <text evidence="2">The sequence shown here is derived from an EMBL/GenBank/DDBJ whole genome shotgun (WGS) entry which is preliminary data.</text>
</comment>
<feature type="coiled-coil region" evidence="1">
    <location>
        <begin position="480"/>
        <end position="521"/>
    </location>
</feature>
<sequence length="580" mass="65404">MPFNQKVDADTIEELPPVYESVLDEPNKIYAEENEILREENQLLGQKVSRLEADSSSLKQAKSLLEEQIKLLNQQIELIRKSKQQLSANLQSLSENYALQQRKNSELVEWLALSAADEERTLIYIDALASCATSLRNNPEISELRFKLQELDSNLQVHKGEVSAEIEKQVNEKAQIIQENVLELFHKLITSEAFTQLVSNLEEKLTDIVRRDEKTFLEELAEKIPVPNELTKQYLDEKTKKLMDLKQIHSDEKVSLFYNTSYIVLWAKIVGVISVFSELVEKKAGIGEKAVDLTSSVVGGLLGSVPVVGALLDTIASFTLKEIGGAVIGHFDDKKMQNILEILRNPDHAKKMAELFARSLTLCHQLEIQSWDAKTIKHAATMYSNRVYELSIGGKIKECMADSTEEKVAVFLDAVNGVKEASRDVKSVGTSSPKPKFSLQEKSLKTSVHEGTQTLRKKLSETEFFSKHTSVVVKGIKRQNSDFQQEAIKQQEQISELKLQVATLQQEAKQRDEEIRDLKTLVSGLQEIMANWLVESPEPVAVTKVTKKSSLIKNKLKLFSSRDSEERATKFVDNTVFGTK</sequence>
<name>A0A0W0SUF6_9GAMM</name>
<dbReference type="OrthoDB" id="5636420at2"/>
<protein>
    <submittedName>
        <fullName evidence="2">Uncharacterized protein</fullName>
    </submittedName>
</protein>
<reference evidence="2 3" key="1">
    <citation type="submission" date="2015-11" db="EMBL/GenBank/DDBJ databases">
        <title>Genomic analysis of 38 Legionella species identifies large and diverse effector repertoires.</title>
        <authorList>
            <person name="Burstein D."/>
            <person name="Amaro F."/>
            <person name="Zusman T."/>
            <person name="Lifshitz Z."/>
            <person name="Cohen O."/>
            <person name="Gilbert J.A."/>
            <person name="Pupko T."/>
            <person name="Shuman H.A."/>
            <person name="Segal G."/>
        </authorList>
    </citation>
    <scope>NUCLEOTIDE SEQUENCE [LARGE SCALE GENOMIC DNA]</scope>
    <source>
        <strain evidence="2 3">ATCC 43878</strain>
    </source>
</reference>
<organism evidence="2 3">
    <name type="scientific">Legionella brunensis</name>
    <dbReference type="NCBI Taxonomy" id="29422"/>
    <lineage>
        <taxon>Bacteria</taxon>
        <taxon>Pseudomonadati</taxon>
        <taxon>Pseudomonadota</taxon>
        <taxon>Gammaproteobacteria</taxon>
        <taxon>Legionellales</taxon>
        <taxon>Legionellaceae</taxon>
        <taxon>Legionella</taxon>
    </lineage>
</organism>
<dbReference type="RefSeq" id="WP_058440347.1">
    <property type="nucleotide sequence ID" value="NZ_CAAAHU010000001.1"/>
</dbReference>
<evidence type="ECO:0000313" key="3">
    <source>
        <dbReference type="Proteomes" id="UP000054742"/>
    </source>
</evidence>
<gene>
    <name evidence="2" type="ORF">Lbru_0236</name>
</gene>
<dbReference type="EMBL" id="LNXV01000003">
    <property type="protein sequence ID" value="KTC87007.1"/>
    <property type="molecule type" value="Genomic_DNA"/>
</dbReference>
<evidence type="ECO:0000313" key="2">
    <source>
        <dbReference type="EMBL" id="KTC87007.1"/>
    </source>
</evidence>
<evidence type="ECO:0000256" key="1">
    <source>
        <dbReference type="SAM" id="Coils"/>
    </source>
</evidence>
<keyword evidence="1" id="KW-0175">Coiled coil</keyword>
<accession>A0A0W0SUF6</accession>
<keyword evidence="3" id="KW-1185">Reference proteome</keyword>